<name>D4YRV0_9LACO</name>
<dbReference type="InterPro" id="IPR005877">
    <property type="entry name" value="YSIRK_signal_dom"/>
</dbReference>
<dbReference type="Proteomes" id="UP000004069">
    <property type="component" value="Unassembled WGS sequence"/>
</dbReference>
<dbReference type="PATRIC" id="fig|585524.9.peg.387"/>
<sequence>MLSKKNPQLKLNQEAERRSRFSIRKLSIGAASVMIGCFLYLGGNSAVASADEAPADQGDLSAITTKPYAVLFQVFQKTLPAKIKTKKP</sequence>
<feature type="transmembrane region" description="Helical" evidence="2">
    <location>
        <begin position="21"/>
        <end position="41"/>
    </location>
</feature>
<keyword evidence="2" id="KW-0472">Membrane</keyword>
<reference evidence="4 5" key="1">
    <citation type="submission" date="2010-04" db="EMBL/GenBank/DDBJ databases">
        <authorList>
            <person name="Muzny D."/>
            <person name="Qin X."/>
            <person name="Deng J."/>
            <person name="Jiang H."/>
            <person name="Liu Y."/>
            <person name="Qu J."/>
            <person name="Song X.-Z."/>
            <person name="Zhang L."/>
            <person name="Thornton R."/>
            <person name="Coyle M."/>
            <person name="Francisco L."/>
            <person name="Jackson L."/>
            <person name="Javaid M."/>
            <person name="Korchina V."/>
            <person name="Kovar C."/>
            <person name="Mata R."/>
            <person name="Mathew T."/>
            <person name="Ngo R."/>
            <person name="Nguyen L."/>
            <person name="Nguyen N."/>
            <person name="Okwuonu G."/>
            <person name="Ongeri F."/>
            <person name="Pham C."/>
            <person name="Simmons D."/>
            <person name="Wilczek-Boney K."/>
            <person name="Hale W."/>
            <person name="Jakkamsetti A."/>
            <person name="Pham P."/>
            <person name="Ruth R."/>
            <person name="San Lucas F."/>
            <person name="Warren J."/>
            <person name="Zhang J."/>
            <person name="Zhao Z."/>
            <person name="Zhou C."/>
            <person name="Zhu D."/>
            <person name="Lee S."/>
            <person name="Bess C."/>
            <person name="Blankenburg K."/>
            <person name="Forbes L."/>
            <person name="Fu Q."/>
            <person name="Gubbala S."/>
            <person name="Hirani K."/>
            <person name="Jayaseelan J.C."/>
            <person name="Lara F."/>
            <person name="Munidasa M."/>
            <person name="Palculict T."/>
            <person name="Patil S."/>
            <person name="Pu L.-L."/>
            <person name="Saada N."/>
            <person name="Tang L."/>
            <person name="Weissenberger G."/>
            <person name="Zhu Y."/>
            <person name="Hemphill L."/>
            <person name="Shang Y."/>
            <person name="Youmans B."/>
            <person name="Ayvaz T."/>
            <person name="Ross M."/>
            <person name="Santibanez J."/>
            <person name="Aqrawi P."/>
            <person name="Gross S."/>
            <person name="Joshi V."/>
            <person name="Fowler G."/>
            <person name="Nazareth L."/>
            <person name="Reid J."/>
            <person name="Worley K."/>
            <person name="Petrosino J."/>
            <person name="Highlander S."/>
            <person name="Gibbs R."/>
        </authorList>
    </citation>
    <scope>NUCLEOTIDE SEQUENCE [LARGE SCALE GENOMIC DNA]</scope>
    <source>
        <strain evidence="4 5">DSM 11664</strain>
    </source>
</reference>
<comment type="caution">
    <text evidence="4">The sequence shown here is derived from an EMBL/GenBank/DDBJ whole genome shotgun (WGS) entry which is preliminary data.</text>
</comment>
<keyword evidence="1" id="KW-0732">Signal</keyword>
<evidence type="ECO:0000259" key="3">
    <source>
        <dbReference type="Pfam" id="PF04650"/>
    </source>
</evidence>
<dbReference type="EC" id="3.1.1.3" evidence="4"/>
<feature type="domain" description="YSIRK Gram-positive signal peptide" evidence="3">
    <location>
        <begin position="16"/>
        <end position="41"/>
    </location>
</feature>
<keyword evidence="2" id="KW-0812">Transmembrane</keyword>
<organism evidence="4 5">
    <name type="scientific">Lactobacillus amylolyticus DSM 11664</name>
    <dbReference type="NCBI Taxonomy" id="585524"/>
    <lineage>
        <taxon>Bacteria</taxon>
        <taxon>Bacillati</taxon>
        <taxon>Bacillota</taxon>
        <taxon>Bacilli</taxon>
        <taxon>Lactobacillales</taxon>
        <taxon>Lactobacillaceae</taxon>
        <taxon>Lactobacillus</taxon>
    </lineage>
</organism>
<dbReference type="EMBL" id="ADNY01000010">
    <property type="protein sequence ID" value="EFG56180.1"/>
    <property type="molecule type" value="Genomic_DNA"/>
</dbReference>
<dbReference type="RefSeq" id="WP_006351382.1">
    <property type="nucleotide sequence ID" value="NZ_ADNY01000010.1"/>
</dbReference>
<protein>
    <submittedName>
        <fullName evidence="4">Gram-positive signal peptide protein, YSIRK family</fullName>
        <ecNumber evidence="4">3.1.1.3</ecNumber>
    </submittedName>
</protein>
<keyword evidence="5" id="KW-1185">Reference proteome</keyword>
<dbReference type="NCBIfam" id="TIGR01168">
    <property type="entry name" value="YSIRK_signal"/>
    <property type="match status" value="1"/>
</dbReference>
<accession>D4YRV0</accession>
<dbReference type="GO" id="GO:0004806">
    <property type="term" value="F:triacylglycerol lipase activity"/>
    <property type="evidence" value="ECO:0007669"/>
    <property type="project" value="UniProtKB-EC"/>
</dbReference>
<keyword evidence="4" id="KW-0378">Hydrolase</keyword>
<evidence type="ECO:0000256" key="2">
    <source>
        <dbReference type="SAM" id="Phobius"/>
    </source>
</evidence>
<evidence type="ECO:0000256" key="1">
    <source>
        <dbReference type="ARBA" id="ARBA00022729"/>
    </source>
</evidence>
<evidence type="ECO:0000313" key="4">
    <source>
        <dbReference type="EMBL" id="EFG56180.1"/>
    </source>
</evidence>
<evidence type="ECO:0000313" key="5">
    <source>
        <dbReference type="Proteomes" id="UP000004069"/>
    </source>
</evidence>
<dbReference type="Pfam" id="PF04650">
    <property type="entry name" value="YSIRK_signal"/>
    <property type="match status" value="1"/>
</dbReference>
<dbReference type="OrthoDB" id="2324743at2"/>
<keyword evidence="2" id="KW-1133">Transmembrane helix</keyword>
<gene>
    <name evidence="4" type="ORF">HMPREF0493_0228</name>
</gene>
<dbReference type="AlphaFoldDB" id="D4YRV0"/>
<proteinExistence type="predicted"/>